<keyword evidence="1" id="KW-0812">Transmembrane</keyword>
<evidence type="ECO:0000313" key="3">
    <source>
        <dbReference type="WBParaSite" id="Csp11.Scaffold629.g11130.t1"/>
    </source>
</evidence>
<keyword evidence="2" id="KW-1185">Reference proteome</keyword>
<dbReference type="AlphaFoldDB" id="A0A1I7TRT6"/>
<evidence type="ECO:0000256" key="1">
    <source>
        <dbReference type="SAM" id="Phobius"/>
    </source>
</evidence>
<reference evidence="3" key="1">
    <citation type="submission" date="2016-11" db="UniProtKB">
        <authorList>
            <consortium name="WormBaseParasite"/>
        </authorList>
    </citation>
    <scope>IDENTIFICATION</scope>
</reference>
<organism evidence="2 3">
    <name type="scientific">Caenorhabditis tropicalis</name>
    <dbReference type="NCBI Taxonomy" id="1561998"/>
    <lineage>
        <taxon>Eukaryota</taxon>
        <taxon>Metazoa</taxon>
        <taxon>Ecdysozoa</taxon>
        <taxon>Nematoda</taxon>
        <taxon>Chromadorea</taxon>
        <taxon>Rhabditida</taxon>
        <taxon>Rhabditina</taxon>
        <taxon>Rhabditomorpha</taxon>
        <taxon>Rhabditoidea</taxon>
        <taxon>Rhabditidae</taxon>
        <taxon>Peloderinae</taxon>
        <taxon>Caenorhabditis</taxon>
    </lineage>
</organism>
<proteinExistence type="predicted"/>
<dbReference type="WBParaSite" id="Csp11.Scaffold629.g11130.t1">
    <property type="protein sequence ID" value="Csp11.Scaffold629.g11130.t1"/>
    <property type="gene ID" value="Csp11.Scaffold629.g11130"/>
</dbReference>
<feature type="transmembrane region" description="Helical" evidence="1">
    <location>
        <begin position="39"/>
        <end position="62"/>
    </location>
</feature>
<keyword evidence="1" id="KW-1133">Transmembrane helix</keyword>
<protein>
    <submittedName>
        <fullName evidence="3">Small membrane protein</fullName>
    </submittedName>
</protein>
<accession>A0A1I7TRT6</accession>
<keyword evidence="1" id="KW-0472">Membrane</keyword>
<evidence type="ECO:0000313" key="2">
    <source>
        <dbReference type="Proteomes" id="UP000095282"/>
    </source>
</evidence>
<name>A0A1I7TRT6_9PELO</name>
<dbReference type="Proteomes" id="UP000095282">
    <property type="component" value="Unplaced"/>
</dbReference>
<sequence>MASKHARVSIEPDDDRLTRTVFLPADTKFEKRIRREKKYALCSFVGTIVVIIQFFIFFEMILPHAIS</sequence>